<accession>I2NVL6</accession>
<name>I2NVL6_NEISI</name>
<evidence type="ECO:0000313" key="2">
    <source>
        <dbReference type="Proteomes" id="UP000004473"/>
    </source>
</evidence>
<dbReference type="Proteomes" id="UP000004473">
    <property type="component" value="Unassembled WGS sequence"/>
</dbReference>
<protein>
    <submittedName>
        <fullName evidence="1">Uncharacterized protein</fullName>
    </submittedName>
</protein>
<evidence type="ECO:0000313" key="1">
    <source>
        <dbReference type="EMBL" id="EIG29877.1"/>
    </source>
</evidence>
<gene>
    <name evidence="1" type="ORF">HMPREF1051_2816</name>
</gene>
<organism evidence="1 2">
    <name type="scientific">Neisseria sicca VK64</name>
    <dbReference type="NCBI Taxonomy" id="1095748"/>
    <lineage>
        <taxon>Bacteria</taxon>
        <taxon>Pseudomonadati</taxon>
        <taxon>Pseudomonadota</taxon>
        <taxon>Betaproteobacteria</taxon>
        <taxon>Neisseriales</taxon>
        <taxon>Neisseriaceae</taxon>
        <taxon>Neisseria</taxon>
    </lineage>
</organism>
<comment type="caution">
    <text evidence="1">The sequence shown here is derived from an EMBL/GenBank/DDBJ whole genome shotgun (WGS) entry which is preliminary data.</text>
</comment>
<sequence>MNKKKIYFYVVFCGKKSRMLKNIFLDRFIENKIFKEM</sequence>
<dbReference type="EMBL" id="AJMT01000041">
    <property type="protein sequence ID" value="EIG29877.1"/>
    <property type="molecule type" value="Genomic_DNA"/>
</dbReference>
<proteinExistence type="predicted"/>
<reference evidence="1 2" key="1">
    <citation type="submission" date="2012-04" db="EMBL/GenBank/DDBJ databases">
        <authorList>
            <person name="Harkins D.M."/>
            <person name="Madupu R."/>
            <person name="Durkin A.S."/>
            <person name="Torralba M."/>
            <person name="Methe B."/>
            <person name="Sutton G.G."/>
            <person name="Nelson K.E."/>
        </authorList>
    </citation>
    <scope>NUCLEOTIDE SEQUENCE [LARGE SCALE GENOMIC DNA]</scope>
    <source>
        <strain evidence="1 2">VK64</strain>
    </source>
</reference>
<dbReference type="AlphaFoldDB" id="I2NVL6"/>